<reference evidence="3 4" key="1">
    <citation type="journal article" date="2014" name="ISME J.">
        <title>Candidatus Competibacter-lineage genomes retrieved from metagenomes reveal functional metabolic diversity.</title>
        <authorList>
            <person name="McIlroy S.J."/>
            <person name="Albertsen M."/>
            <person name="Andresen E.K."/>
            <person name="Saunders A.M."/>
            <person name="Kristiansen R."/>
            <person name="Stokholm-Bjerregaard M."/>
            <person name="Nielsen K.L."/>
            <person name="Nielsen P.H."/>
        </authorList>
    </citation>
    <scope>NUCLEOTIDE SEQUENCE [LARGE SCALE GENOMIC DNA]</scope>
    <source>
        <strain evidence="3 4">Run_B_J11</strain>
    </source>
</reference>
<dbReference type="Proteomes" id="UP000019184">
    <property type="component" value="Unassembled WGS sequence"/>
</dbReference>
<keyword evidence="1" id="KW-0456">Lyase</keyword>
<dbReference type="GO" id="GO:0005835">
    <property type="term" value="C:fatty acid synthase complex"/>
    <property type="evidence" value="ECO:0007669"/>
    <property type="project" value="InterPro"/>
</dbReference>
<organism evidence="3 4">
    <name type="scientific">Candidatus Contendobacter odensis Run_B_J11</name>
    <dbReference type="NCBI Taxonomy" id="1400861"/>
    <lineage>
        <taxon>Bacteria</taxon>
        <taxon>Pseudomonadati</taxon>
        <taxon>Pseudomonadota</taxon>
        <taxon>Gammaproteobacteria</taxon>
        <taxon>Candidatus Competibacteraceae</taxon>
        <taxon>Candidatus Contendibacter</taxon>
    </lineage>
</organism>
<dbReference type="PANTHER" id="PTHR43437">
    <property type="entry name" value="HYDROXYACYL-THIOESTER DEHYDRATASE TYPE 2, MITOCHONDRIAL-RELATED"/>
    <property type="match status" value="1"/>
</dbReference>
<gene>
    <name evidence="3" type="ORF">BN874_20032</name>
</gene>
<sequence length="152" mass="16748">MYSTHEGYNDSIHGYYLEDLEVGMSASHAKTVTETDVVMFAGLTGDNNPVHCNEVFAAKTPFESRIVHGMFCAGLISCVLGTRLPGPGCIYSDQQLRFKAPVRIGDTVTAVCTIQEIIPERRRVIINTICTVRDKIVVEGNATIMVSRRNKP</sequence>
<evidence type="ECO:0000256" key="1">
    <source>
        <dbReference type="ARBA" id="ARBA00023239"/>
    </source>
</evidence>
<dbReference type="InterPro" id="IPR002539">
    <property type="entry name" value="MaoC-like_dom"/>
</dbReference>
<keyword evidence="4" id="KW-1185">Reference proteome</keyword>
<dbReference type="GO" id="GO:0019171">
    <property type="term" value="F:(3R)-hydroxyacyl-[acyl-carrier-protein] dehydratase activity"/>
    <property type="evidence" value="ECO:0007669"/>
    <property type="project" value="TreeGrafter"/>
</dbReference>
<dbReference type="OrthoDB" id="9774179at2"/>
<dbReference type="CDD" id="cd03449">
    <property type="entry name" value="R_hydratase"/>
    <property type="match status" value="1"/>
</dbReference>
<accession>A0A7U7J460</accession>
<dbReference type="Gene3D" id="3.10.129.10">
    <property type="entry name" value="Hotdog Thioesterase"/>
    <property type="match status" value="1"/>
</dbReference>
<comment type="caution">
    <text evidence="3">The sequence shown here is derived from an EMBL/GenBank/DDBJ whole genome shotgun (WGS) entry which is preliminary data.</text>
</comment>
<dbReference type="GO" id="GO:0004312">
    <property type="term" value="F:fatty acid synthase activity"/>
    <property type="evidence" value="ECO:0007669"/>
    <property type="project" value="InterPro"/>
</dbReference>
<proteinExistence type="predicted"/>
<evidence type="ECO:0000313" key="3">
    <source>
        <dbReference type="EMBL" id="CDH44912.1"/>
    </source>
</evidence>
<feature type="domain" description="MaoC-like" evidence="2">
    <location>
        <begin position="26"/>
        <end position="121"/>
    </location>
</feature>
<dbReference type="EMBL" id="CBTK010000112">
    <property type="protein sequence ID" value="CDH44912.1"/>
    <property type="molecule type" value="Genomic_DNA"/>
</dbReference>
<name>A0A7U7J460_9GAMM</name>
<dbReference type="PRINTS" id="PR01483">
    <property type="entry name" value="FASYNTHASE"/>
</dbReference>
<dbReference type="PANTHER" id="PTHR43437:SF3">
    <property type="entry name" value="HYDROXYACYL-THIOESTER DEHYDRATASE TYPE 2, MITOCHONDRIAL"/>
    <property type="match status" value="1"/>
</dbReference>
<dbReference type="Pfam" id="PF01575">
    <property type="entry name" value="MaoC_dehydratas"/>
    <property type="match status" value="1"/>
</dbReference>
<dbReference type="InterPro" id="IPR050965">
    <property type="entry name" value="UPF0336/Enoyl-CoA_hydratase"/>
</dbReference>
<evidence type="ECO:0000313" key="4">
    <source>
        <dbReference type="Proteomes" id="UP000019184"/>
    </source>
</evidence>
<dbReference type="AlphaFoldDB" id="A0A7U7J460"/>
<dbReference type="InterPro" id="IPR003965">
    <property type="entry name" value="Fatty_acid_synthase"/>
</dbReference>
<protein>
    <submittedName>
        <fullName evidence="3">MaoC family protein</fullName>
    </submittedName>
</protein>
<evidence type="ECO:0000259" key="2">
    <source>
        <dbReference type="Pfam" id="PF01575"/>
    </source>
</evidence>
<dbReference type="SUPFAM" id="SSF54637">
    <property type="entry name" value="Thioesterase/thiol ester dehydrase-isomerase"/>
    <property type="match status" value="1"/>
</dbReference>
<dbReference type="FunFam" id="3.10.129.10:FF:000042">
    <property type="entry name" value="MaoC domain protein dehydratase"/>
    <property type="match status" value="1"/>
</dbReference>
<dbReference type="GO" id="GO:0006633">
    <property type="term" value="P:fatty acid biosynthetic process"/>
    <property type="evidence" value="ECO:0007669"/>
    <property type="project" value="InterPro"/>
</dbReference>
<dbReference type="RefSeq" id="WP_034432087.1">
    <property type="nucleotide sequence ID" value="NZ_CBTK010000112.1"/>
</dbReference>
<dbReference type="InterPro" id="IPR029069">
    <property type="entry name" value="HotDog_dom_sf"/>
</dbReference>